<comment type="caution">
    <text evidence="2">The sequence shown here is derived from an EMBL/GenBank/DDBJ whole genome shotgun (WGS) entry which is preliminary data.</text>
</comment>
<evidence type="ECO:0000313" key="2">
    <source>
        <dbReference type="EMBL" id="KAF5392387.1"/>
    </source>
</evidence>
<protein>
    <submittedName>
        <fullName evidence="2">Uncharacterized protein</fullName>
    </submittedName>
</protein>
<dbReference type="Gene3D" id="2.40.40.10">
    <property type="entry name" value="RlpA-like domain"/>
    <property type="match status" value="1"/>
</dbReference>
<evidence type="ECO:0000313" key="3">
    <source>
        <dbReference type="Proteomes" id="UP000518752"/>
    </source>
</evidence>
<proteinExistence type="predicted"/>
<sequence length="121" mass="12681">MKSFSQSALVVVAAMFGAAQANWGWAHLNGTDGLNTQSCGTVCADTPYKVALPTPLANPARCCASVTIAYNGINTQGTYTDICTSCPTVNNGVDGNITLSQALWDKLNTGSDDTVFLTWNV</sequence>
<accession>A0A8H5HZQ5</accession>
<keyword evidence="3" id="KW-1185">Reference proteome</keyword>
<dbReference type="AlphaFoldDB" id="A0A8H5HZQ5"/>
<dbReference type="EMBL" id="JAACJN010000006">
    <property type="protein sequence ID" value="KAF5392387.1"/>
    <property type="molecule type" value="Genomic_DNA"/>
</dbReference>
<feature type="signal peptide" evidence="1">
    <location>
        <begin position="1"/>
        <end position="21"/>
    </location>
</feature>
<feature type="chain" id="PRO_5034121304" evidence="1">
    <location>
        <begin position="22"/>
        <end position="121"/>
    </location>
</feature>
<dbReference type="OrthoDB" id="2937350at2759"/>
<gene>
    <name evidence="2" type="ORF">D9757_001560</name>
</gene>
<dbReference type="Proteomes" id="UP000518752">
    <property type="component" value="Unassembled WGS sequence"/>
</dbReference>
<keyword evidence="1" id="KW-0732">Signal</keyword>
<reference evidence="2 3" key="1">
    <citation type="journal article" date="2020" name="ISME J.">
        <title>Uncovering the hidden diversity of litter-decomposition mechanisms in mushroom-forming fungi.</title>
        <authorList>
            <person name="Floudas D."/>
            <person name="Bentzer J."/>
            <person name="Ahren D."/>
            <person name="Johansson T."/>
            <person name="Persson P."/>
            <person name="Tunlid A."/>
        </authorList>
    </citation>
    <scope>NUCLEOTIDE SEQUENCE [LARGE SCALE GENOMIC DNA]</scope>
    <source>
        <strain evidence="2 3">CBS 406.79</strain>
    </source>
</reference>
<name>A0A8H5HZQ5_9AGAR</name>
<organism evidence="2 3">
    <name type="scientific">Collybiopsis confluens</name>
    <dbReference type="NCBI Taxonomy" id="2823264"/>
    <lineage>
        <taxon>Eukaryota</taxon>
        <taxon>Fungi</taxon>
        <taxon>Dikarya</taxon>
        <taxon>Basidiomycota</taxon>
        <taxon>Agaricomycotina</taxon>
        <taxon>Agaricomycetes</taxon>
        <taxon>Agaricomycetidae</taxon>
        <taxon>Agaricales</taxon>
        <taxon>Marasmiineae</taxon>
        <taxon>Omphalotaceae</taxon>
        <taxon>Collybiopsis</taxon>
    </lineage>
</organism>
<dbReference type="InterPro" id="IPR036908">
    <property type="entry name" value="RlpA-like_sf"/>
</dbReference>
<evidence type="ECO:0000256" key="1">
    <source>
        <dbReference type="SAM" id="SignalP"/>
    </source>
</evidence>